<name>A0A542E1N2_9MICO</name>
<dbReference type="EMBL" id="VFMN01000001">
    <property type="protein sequence ID" value="TQJ09250.1"/>
    <property type="molecule type" value="Genomic_DNA"/>
</dbReference>
<evidence type="ECO:0000313" key="2">
    <source>
        <dbReference type="Proteomes" id="UP000317893"/>
    </source>
</evidence>
<accession>A0A542E1N2</accession>
<reference evidence="1 2" key="1">
    <citation type="submission" date="2019-06" db="EMBL/GenBank/DDBJ databases">
        <title>Sequencing the genomes of 1000 actinobacteria strains.</title>
        <authorList>
            <person name="Klenk H.-P."/>
        </authorList>
    </citation>
    <scope>NUCLEOTIDE SEQUENCE [LARGE SCALE GENOMIC DNA]</scope>
    <source>
        <strain evidence="1 2">DSM 18607</strain>
    </source>
</reference>
<dbReference type="Proteomes" id="UP000317893">
    <property type="component" value="Unassembled WGS sequence"/>
</dbReference>
<dbReference type="RefSeq" id="WP_141848653.1">
    <property type="nucleotide sequence ID" value="NZ_BAAAPR010000014.1"/>
</dbReference>
<dbReference type="AlphaFoldDB" id="A0A542E1N2"/>
<evidence type="ECO:0000313" key="1">
    <source>
        <dbReference type="EMBL" id="TQJ09250.1"/>
    </source>
</evidence>
<sequence length="156" mass="17523">MPDMPVWLIDTSVFLEILDVPGKASRHQQIADEFIARYKDGHRFVLPLTTIIETGNHVAQCGGDRRGAARRFTTALRQAQETQPPWIIRDVQWDKARLDYLLTGDSTGSSLMDLLGDGRMGTGDVAILVERDEFRSASNFTDVRIWTLEATLNAYA</sequence>
<protein>
    <recommendedName>
        <fullName evidence="3">PIN domain-containing protein</fullName>
    </recommendedName>
</protein>
<dbReference type="OrthoDB" id="158697at2"/>
<gene>
    <name evidence="1" type="ORF">FB458_2360</name>
</gene>
<evidence type="ECO:0008006" key="3">
    <source>
        <dbReference type="Google" id="ProtNLM"/>
    </source>
</evidence>
<proteinExistence type="predicted"/>
<keyword evidence="2" id="KW-1185">Reference proteome</keyword>
<dbReference type="CDD" id="cd09854">
    <property type="entry name" value="PIN_VapC-like"/>
    <property type="match status" value="1"/>
</dbReference>
<comment type="caution">
    <text evidence="1">The sequence shown here is derived from an EMBL/GenBank/DDBJ whole genome shotgun (WGS) entry which is preliminary data.</text>
</comment>
<organism evidence="1 2">
    <name type="scientific">Lapillicoccus jejuensis</name>
    <dbReference type="NCBI Taxonomy" id="402171"/>
    <lineage>
        <taxon>Bacteria</taxon>
        <taxon>Bacillati</taxon>
        <taxon>Actinomycetota</taxon>
        <taxon>Actinomycetes</taxon>
        <taxon>Micrococcales</taxon>
        <taxon>Intrasporangiaceae</taxon>
        <taxon>Lapillicoccus</taxon>
    </lineage>
</organism>